<feature type="compositionally biased region" description="Basic and acidic residues" evidence="1">
    <location>
        <begin position="147"/>
        <end position="157"/>
    </location>
</feature>
<evidence type="ECO:0000313" key="3">
    <source>
        <dbReference type="Proteomes" id="UP000038010"/>
    </source>
</evidence>
<dbReference type="GeneID" id="28736266"/>
<feature type="compositionally biased region" description="Polar residues" evidence="1">
    <location>
        <begin position="43"/>
        <end position="53"/>
    </location>
</feature>
<feature type="compositionally biased region" description="Low complexity" evidence="1">
    <location>
        <begin position="55"/>
        <end position="65"/>
    </location>
</feature>
<reference evidence="2 3" key="1">
    <citation type="submission" date="2015-06" db="EMBL/GenBank/DDBJ databases">
        <title>Draft genome of the ant-associated black yeast Phialophora attae CBS 131958.</title>
        <authorList>
            <person name="Moreno L.F."/>
            <person name="Stielow B.J."/>
            <person name="de Hoog S."/>
            <person name="Vicente V.A."/>
            <person name="Weiss V.A."/>
            <person name="de Vries M."/>
            <person name="Cruz L.M."/>
            <person name="Souza E.M."/>
        </authorList>
    </citation>
    <scope>NUCLEOTIDE SEQUENCE [LARGE SCALE GENOMIC DNA]</scope>
    <source>
        <strain evidence="2 3">CBS 131958</strain>
    </source>
</reference>
<dbReference type="RefSeq" id="XP_017998433.1">
    <property type="nucleotide sequence ID" value="XM_018144386.1"/>
</dbReference>
<feature type="compositionally biased region" description="Polar residues" evidence="1">
    <location>
        <begin position="76"/>
        <end position="95"/>
    </location>
</feature>
<feature type="region of interest" description="Disordered" evidence="1">
    <location>
        <begin position="142"/>
        <end position="163"/>
    </location>
</feature>
<evidence type="ECO:0000256" key="1">
    <source>
        <dbReference type="SAM" id="MobiDB-lite"/>
    </source>
</evidence>
<keyword evidence="3" id="KW-1185">Reference proteome</keyword>
<name>A0A0N1H271_9EURO</name>
<feature type="region of interest" description="Disordered" evidence="1">
    <location>
        <begin position="1"/>
        <end position="28"/>
    </location>
</feature>
<dbReference type="Proteomes" id="UP000038010">
    <property type="component" value="Unassembled WGS sequence"/>
</dbReference>
<dbReference type="VEuPathDB" id="FungiDB:AB675_4259"/>
<feature type="region of interest" description="Disordered" evidence="1">
    <location>
        <begin position="43"/>
        <end position="96"/>
    </location>
</feature>
<dbReference type="EMBL" id="LFJN01000018">
    <property type="protein sequence ID" value="KPI38470.1"/>
    <property type="molecule type" value="Genomic_DNA"/>
</dbReference>
<accession>A0A0N1H271</accession>
<feature type="region of interest" description="Disordered" evidence="1">
    <location>
        <begin position="114"/>
        <end position="133"/>
    </location>
</feature>
<comment type="caution">
    <text evidence="2">The sequence shown here is derived from an EMBL/GenBank/DDBJ whole genome shotgun (WGS) entry which is preliminary data.</text>
</comment>
<proteinExistence type="predicted"/>
<sequence length="851" mass="94068">MADQVGRPSAQAIDKSTADDHDFSDTLEYPQIPLEASFDSLLRNSYPSGQESILPSPTSAMTRTTRSARRPALSESWASMSDAESSQNDELLSEQTDIESLVDVRRAEDVLSIHDEASSAQDEADDSSSDGDEQDEVIFAEMTGSPLKEEEPQTTEKEADEADLMPGHITLDEPRATEGSENVHVRHTLRLFDSNEIINMPTLIEKTDLVGAIDLTLDRHYLKDNGRQSFRLLLLGQEYLPGIRDSIQSKVADALVASGRALSSSQQSSLSRFHVIPGSFGPGSVPSTADLIPLEQHLDVQSYHSIEMSSTGGFVLFEESPDHTLVSRPTPTSLPYDLAVIITDTSETSKADMSLQLFSRLAARHSIPSLVVTVDDGWKNLEGFAPNSGTVHRVITTRPVWQGDVLACLPLDLDTFLNLNSGQLSRHLSWLVGTAKLDTATESEKAKTAWAHAWEQRIRWARTHVLRAMAGLTTLFAFMLAVQVMLPTYPHGDLAPSALNATLPLSATDIAGGILESAVSVSTSVSSKTSSVPVAVATTSAAPSERVYTIDPARSTTGRFELEVVGSSHFVVRTPHKAKGKAPFKVVVSREGELIETEVKSLFPCVYSIHIAQEQMYGKVAVYLEMPNPRLTDTITLDLGPESFNHWVGRMVGDVEKTVEKKLEVAHSALLDLVQSGATRKFVDQTLQAVADTVREVEQATGFDERVRQPLRNLDQERIALNERIDVMGGELAAQLSQWVVEQEQNVNQLTGKALRNLQKNTMFLKQKAKQLRRASRVQRELAMRDVSKWLKKQKRSDTLATAQGRVQHLVSEWQRKRNEKRAEHVEKRAGCRSRKCEKRGKPCKGKCQRR</sequence>
<protein>
    <submittedName>
        <fullName evidence="2">Uncharacterized protein</fullName>
    </submittedName>
</protein>
<dbReference type="STRING" id="1664694.A0A0N1H271"/>
<gene>
    <name evidence="2" type="ORF">AB675_4259</name>
</gene>
<dbReference type="AlphaFoldDB" id="A0A0N1H271"/>
<feature type="region of interest" description="Disordered" evidence="1">
    <location>
        <begin position="821"/>
        <end position="851"/>
    </location>
</feature>
<evidence type="ECO:0000313" key="2">
    <source>
        <dbReference type="EMBL" id="KPI38470.1"/>
    </source>
</evidence>
<feature type="compositionally biased region" description="Basic and acidic residues" evidence="1">
    <location>
        <begin position="821"/>
        <end position="830"/>
    </location>
</feature>
<feature type="compositionally biased region" description="Acidic residues" evidence="1">
    <location>
        <begin position="122"/>
        <end position="133"/>
    </location>
</feature>
<dbReference type="OrthoDB" id="439943at2759"/>
<organism evidence="2 3">
    <name type="scientific">Cyphellophora attinorum</name>
    <dbReference type="NCBI Taxonomy" id="1664694"/>
    <lineage>
        <taxon>Eukaryota</taxon>
        <taxon>Fungi</taxon>
        <taxon>Dikarya</taxon>
        <taxon>Ascomycota</taxon>
        <taxon>Pezizomycotina</taxon>
        <taxon>Eurotiomycetes</taxon>
        <taxon>Chaetothyriomycetidae</taxon>
        <taxon>Chaetothyriales</taxon>
        <taxon>Cyphellophoraceae</taxon>
        <taxon>Cyphellophora</taxon>
    </lineage>
</organism>
<feature type="compositionally biased region" description="Basic residues" evidence="1">
    <location>
        <begin position="831"/>
        <end position="851"/>
    </location>
</feature>